<dbReference type="EMBL" id="WNKU01000008">
    <property type="protein sequence ID" value="MTV49086.1"/>
    <property type="molecule type" value="Genomic_DNA"/>
</dbReference>
<dbReference type="PRINTS" id="PR00260">
    <property type="entry name" value="CHEMTRNSDUCR"/>
</dbReference>
<keyword evidence="6" id="KW-1185">Reference proteome</keyword>
<comment type="caution">
    <text evidence="5">The sequence shown here is derived from an EMBL/GenBank/DDBJ whole genome shotgun (WGS) entry which is preliminary data.</text>
</comment>
<dbReference type="GO" id="GO:0016020">
    <property type="term" value="C:membrane"/>
    <property type="evidence" value="ECO:0007669"/>
    <property type="project" value="InterPro"/>
</dbReference>
<dbReference type="Pfam" id="PF00015">
    <property type="entry name" value="MCPsignal"/>
    <property type="match status" value="1"/>
</dbReference>
<protein>
    <recommendedName>
        <fullName evidence="4">Methyl-accepting transducer domain-containing protein</fullName>
    </recommendedName>
</protein>
<comment type="similarity">
    <text evidence="2">Belongs to the methyl-accepting chemotaxis (MCP) protein family.</text>
</comment>
<dbReference type="PANTHER" id="PTHR32089">
    <property type="entry name" value="METHYL-ACCEPTING CHEMOTAXIS PROTEIN MCPB"/>
    <property type="match status" value="1"/>
</dbReference>
<proteinExistence type="inferred from homology"/>
<dbReference type="OrthoDB" id="3192at2"/>
<dbReference type="InterPro" id="IPR004089">
    <property type="entry name" value="MCPsignal_dom"/>
</dbReference>
<evidence type="ECO:0000256" key="2">
    <source>
        <dbReference type="ARBA" id="ARBA00029447"/>
    </source>
</evidence>
<dbReference type="GO" id="GO:0007165">
    <property type="term" value="P:signal transduction"/>
    <property type="evidence" value="ECO:0007669"/>
    <property type="project" value="UniProtKB-KW"/>
</dbReference>
<accession>A0A6I3SJV6</accession>
<dbReference type="PROSITE" id="PS50111">
    <property type="entry name" value="CHEMOTAXIS_TRANSDUC_2"/>
    <property type="match status" value="1"/>
</dbReference>
<dbReference type="SUPFAM" id="SSF58104">
    <property type="entry name" value="Methyl-accepting chemotaxis protein (MCP) signaling domain"/>
    <property type="match status" value="1"/>
</dbReference>
<name>A0A6I3SJV6_HELMO</name>
<reference evidence="5 6" key="1">
    <citation type="submission" date="2019-11" db="EMBL/GenBank/DDBJ databases">
        <title>Whole-genome sequence of a the green, strictly anaerobic photosynthetic bacterium Heliobacillus mobilis DSM 6151.</title>
        <authorList>
            <person name="Kyndt J.A."/>
            <person name="Meyer T.E."/>
        </authorList>
    </citation>
    <scope>NUCLEOTIDE SEQUENCE [LARGE SCALE GENOMIC DNA]</scope>
    <source>
        <strain evidence="5 6">DSM 6151</strain>
    </source>
</reference>
<dbReference type="GO" id="GO:0004888">
    <property type="term" value="F:transmembrane signaling receptor activity"/>
    <property type="evidence" value="ECO:0007669"/>
    <property type="project" value="InterPro"/>
</dbReference>
<dbReference type="PANTHER" id="PTHR32089:SF112">
    <property type="entry name" value="LYSOZYME-LIKE PROTEIN-RELATED"/>
    <property type="match status" value="1"/>
</dbReference>
<organism evidence="5 6">
    <name type="scientific">Heliobacterium mobile</name>
    <name type="common">Heliobacillus mobilis</name>
    <dbReference type="NCBI Taxonomy" id="28064"/>
    <lineage>
        <taxon>Bacteria</taxon>
        <taxon>Bacillati</taxon>
        <taxon>Bacillota</taxon>
        <taxon>Clostridia</taxon>
        <taxon>Eubacteriales</taxon>
        <taxon>Heliobacteriaceae</taxon>
        <taxon>Heliobacterium</taxon>
    </lineage>
</organism>
<dbReference type="GO" id="GO:0006935">
    <property type="term" value="P:chemotaxis"/>
    <property type="evidence" value="ECO:0007669"/>
    <property type="project" value="InterPro"/>
</dbReference>
<keyword evidence="1 3" id="KW-0807">Transducer</keyword>
<evidence type="ECO:0000313" key="5">
    <source>
        <dbReference type="EMBL" id="MTV49086.1"/>
    </source>
</evidence>
<dbReference type="Proteomes" id="UP000430670">
    <property type="component" value="Unassembled WGS sequence"/>
</dbReference>
<dbReference type="RefSeq" id="WP_155476189.1">
    <property type="nucleotide sequence ID" value="NZ_WNKU01000008.1"/>
</dbReference>
<evidence type="ECO:0000256" key="1">
    <source>
        <dbReference type="ARBA" id="ARBA00023224"/>
    </source>
</evidence>
<evidence type="ECO:0000256" key="3">
    <source>
        <dbReference type="PROSITE-ProRule" id="PRU00284"/>
    </source>
</evidence>
<evidence type="ECO:0000259" key="4">
    <source>
        <dbReference type="PROSITE" id="PS50111"/>
    </source>
</evidence>
<dbReference type="AlphaFoldDB" id="A0A6I3SJV6"/>
<evidence type="ECO:0000313" key="6">
    <source>
        <dbReference type="Proteomes" id="UP000430670"/>
    </source>
</evidence>
<dbReference type="Gene3D" id="1.10.287.950">
    <property type="entry name" value="Methyl-accepting chemotaxis protein"/>
    <property type="match status" value="1"/>
</dbReference>
<dbReference type="InterPro" id="IPR004090">
    <property type="entry name" value="Chemotax_Me-accpt_rcpt"/>
</dbReference>
<sequence length="284" mass="31178">MANVFPGNVAELPREIRKVLSMADSFYDLLDGRNFLGISDTEKFLWCKDGKEIQFHFDKSPYLKPGMVTYEAIKQGRKVLRRVEKEQSLYGFPYRAVSIPIYEGNRVVGAISTTTAMKNQLRIEAMAQSLEYSTNQLAAMGTNITVAAEGLVTEIEAIATSGQRLMEGLDIMEKAIQLVDQVAAQTQLLGLNAAIEAARAGELGRGFSIVAEEIRKLALNTAENAKVIRNGLQQMVGNVKGNRIHLAEVERLAQSQAATTEEVSASLEDLHGNIEQLYGIARDG</sequence>
<gene>
    <name evidence="5" type="ORF">GJ688_08850</name>
</gene>
<feature type="domain" description="Methyl-accepting transducer" evidence="4">
    <location>
        <begin position="146"/>
        <end position="284"/>
    </location>
</feature>